<reference evidence="2" key="1">
    <citation type="submission" date="2020-11" db="EMBL/GenBank/DDBJ databases">
        <authorList>
            <person name="Tran Van P."/>
        </authorList>
    </citation>
    <scope>NUCLEOTIDE SEQUENCE</scope>
</reference>
<dbReference type="EMBL" id="OC320050">
    <property type="protein sequence ID" value="CAD7407063.1"/>
    <property type="molecule type" value="Genomic_DNA"/>
</dbReference>
<dbReference type="AlphaFoldDB" id="A0A7R9D2U8"/>
<evidence type="ECO:0000313" key="2">
    <source>
        <dbReference type="EMBL" id="CAD7407063.1"/>
    </source>
</evidence>
<name>A0A7R9D2U8_TIMCR</name>
<sequence>MSGINSYCRVFLWLNATQHTRQMESFHWRIGFVQSTLHTLRKCQSAPKKPWGYCSNHYLLQDQHIIPIINDDNVVFNVKTFEDLIAYQEKELQGNHSIGSPTLNLEYDDGVDNKNNSTSKLINFNLGTSDKKRRNITTNKSLEISSSNDSDDETNNISEESLKEGMLKRSNNQRNTSLKRNAKMTLSSVDASSITEEVSVILEDNGNVHNADYYSNSFQSDDIVDEQNVSHQDVGVQTTNDCLSWRECIPPGLLEDRRPIIEG</sequence>
<feature type="region of interest" description="Disordered" evidence="1">
    <location>
        <begin position="137"/>
        <end position="181"/>
    </location>
</feature>
<evidence type="ECO:0000256" key="1">
    <source>
        <dbReference type="SAM" id="MobiDB-lite"/>
    </source>
</evidence>
<organism evidence="2">
    <name type="scientific">Timema cristinae</name>
    <name type="common">Walking stick</name>
    <dbReference type="NCBI Taxonomy" id="61476"/>
    <lineage>
        <taxon>Eukaryota</taxon>
        <taxon>Metazoa</taxon>
        <taxon>Ecdysozoa</taxon>
        <taxon>Arthropoda</taxon>
        <taxon>Hexapoda</taxon>
        <taxon>Insecta</taxon>
        <taxon>Pterygota</taxon>
        <taxon>Neoptera</taxon>
        <taxon>Polyneoptera</taxon>
        <taxon>Phasmatodea</taxon>
        <taxon>Timematodea</taxon>
        <taxon>Timematoidea</taxon>
        <taxon>Timematidae</taxon>
        <taxon>Timema</taxon>
    </lineage>
</organism>
<accession>A0A7R9D2U8</accession>
<gene>
    <name evidence="2" type="ORF">TCEB3V08_LOCUS8859</name>
</gene>
<feature type="compositionally biased region" description="Polar residues" evidence="1">
    <location>
        <begin position="169"/>
        <end position="181"/>
    </location>
</feature>
<protein>
    <submittedName>
        <fullName evidence="2">Uncharacterized protein</fullName>
    </submittedName>
</protein>
<proteinExistence type="predicted"/>